<evidence type="ECO:0000256" key="2">
    <source>
        <dbReference type="SAM" id="SignalP"/>
    </source>
</evidence>
<dbReference type="PROSITE" id="PS50005">
    <property type="entry name" value="TPR"/>
    <property type="match status" value="1"/>
</dbReference>
<feature type="chain" id="PRO_5002597396" evidence="2">
    <location>
        <begin position="26"/>
        <end position="157"/>
    </location>
</feature>
<dbReference type="SUPFAM" id="SSF48452">
    <property type="entry name" value="TPR-like"/>
    <property type="match status" value="1"/>
</dbReference>
<dbReference type="PROSITE" id="PS50293">
    <property type="entry name" value="TPR_REGION"/>
    <property type="match status" value="1"/>
</dbReference>
<keyword evidence="4" id="KW-1185">Reference proteome</keyword>
<sequence length="157" mass="17215">MKIKAITIALATAGFLISATGPGFAASSGGDNGWGNSSNSDLKAAIKLIKEEKYSDAQPLLQKTIKADPDNADAYNMLGYSQRKLGNKDIALGYYTKALDLKPRHRGANEYLGQLYLELNKPEKAKERLDVLDKNCTFGCDEYTTLKKAIEAYEKTQ</sequence>
<reference evidence="3 4" key="1">
    <citation type="submission" date="2015-03" db="EMBL/GenBank/DDBJ databases">
        <title>Genome Sequence of Kiloniella spongiae MEBiC09566, isolated from a marine sponge.</title>
        <authorList>
            <person name="Shao Z."/>
            <person name="Wang L."/>
            <person name="Li X."/>
        </authorList>
    </citation>
    <scope>NUCLEOTIDE SEQUENCE [LARGE SCALE GENOMIC DNA]</scope>
    <source>
        <strain evidence="3 4">MEBiC09566</strain>
    </source>
</reference>
<gene>
    <name evidence="3" type="ORF">WH96_14300</name>
</gene>
<evidence type="ECO:0000313" key="3">
    <source>
        <dbReference type="EMBL" id="KLN59904.1"/>
    </source>
</evidence>
<dbReference type="RefSeq" id="WP_047764893.1">
    <property type="nucleotide sequence ID" value="NZ_LAQL01000009.1"/>
</dbReference>
<proteinExistence type="predicted"/>
<accession>A0A0H2MBL4</accession>
<dbReference type="SMART" id="SM00028">
    <property type="entry name" value="TPR"/>
    <property type="match status" value="1"/>
</dbReference>
<dbReference type="Pfam" id="PF00515">
    <property type="entry name" value="TPR_1"/>
    <property type="match status" value="1"/>
</dbReference>
<dbReference type="Proteomes" id="UP000035444">
    <property type="component" value="Unassembled WGS sequence"/>
</dbReference>
<dbReference type="AlphaFoldDB" id="A0A0H2MBL4"/>
<dbReference type="Gene3D" id="1.25.40.10">
    <property type="entry name" value="Tetratricopeptide repeat domain"/>
    <property type="match status" value="1"/>
</dbReference>
<dbReference type="InterPro" id="IPR019734">
    <property type="entry name" value="TPR_rpt"/>
</dbReference>
<evidence type="ECO:0000256" key="1">
    <source>
        <dbReference type="PROSITE-ProRule" id="PRU00339"/>
    </source>
</evidence>
<organism evidence="3 4">
    <name type="scientific">Kiloniella spongiae</name>
    <dbReference type="NCBI Taxonomy" id="1489064"/>
    <lineage>
        <taxon>Bacteria</taxon>
        <taxon>Pseudomonadati</taxon>
        <taxon>Pseudomonadota</taxon>
        <taxon>Alphaproteobacteria</taxon>
        <taxon>Rhodospirillales</taxon>
        <taxon>Kiloniellaceae</taxon>
        <taxon>Kiloniella</taxon>
    </lineage>
</organism>
<dbReference type="InterPro" id="IPR011990">
    <property type="entry name" value="TPR-like_helical_dom_sf"/>
</dbReference>
<comment type="caution">
    <text evidence="3">The sequence shown here is derived from an EMBL/GenBank/DDBJ whole genome shotgun (WGS) entry which is preliminary data.</text>
</comment>
<protein>
    <submittedName>
        <fullName evidence="3">Uncharacterized protein</fullName>
    </submittedName>
</protein>
<dbReference type="STRING" id="1489064.WH96_14300"/>
<keyword evidence="2" id="KW-0732">Signal</keyword>
<evidence type="ECO:0000313" key="4">
    <source>
        <dbReference type="Proteomes" id="UP000035444"/>
    </source>
</evidence>
<feature type="repeat" description="TPR" evidence="1">
    <location>
        <begin position="72"/>
        <end position="105"/>
    </location>
</feature>
<feature type="signal peptide" evidence="2">
    <location>
        <begin position="1"/>
        <end position="25"/>
    </location>
</feature>
<dbReference type="OrthoDB" id="5507417at2"/>
<dbReference type="EMBL" id="LAQL01000009">
    <property type="protein sequence ID" value="KLN59904.1"/>
    <property type="molecule type" value="Genomic_DNA"/>
</dbReference>
<keyword evidence="1" id="KW-0802">TPR repeat</keyword>
<name>A0A0H2MBL4_9PROT</name>